<evidence type="ECO:0000256" key="4">
    <source>
        <dbReference type="ARBA" id="ARBA00022989"/>
    </source>
</evidence>
<gene>
    <name evidence="8" type="primary">sauU_4</name>
    <name evidence="8" type="ORF">Pmgp_03571</name>
</gene>
<feature type="transmembrane region" description="Helical" evidence="6">
    <location>
        <begin position="390"/>
        <end position="409"/>
    </location>
</feature>
<feature type="transmembrane region" description="Helical" evidence="6">
    <location>
        <begin position="302"/>
        <end position="320"/>
    </location>
</feature>
<feature type="transmembrane region" description="Helical" evidence="6">
    <location>
        <begin position="269"/>
        <end position="290"/>
    </location>
</feature>
<evidence type="ECO:0000256" key="3">
    <source>
        <dbReference type="ARBA" id="ARBA00022692"/>
    </source>
</evidence>
<feature type="transmembrane region" description="Helical" evidence="6">
    <location>
        <begin position="326"/>
        <end position="347"/>
    </location>
</feature>
<comment type="subcellular location">
    <subcellularLocation>
        <location evidence="1">Cell membrane</location>
        <topology evidence="1">Multi-pass membrane protein</topology>
    </subcellularLocation>
</comment>
<evidence type="ECO:0000256" key="5">
    <source>
        <dbReference type="ARBA" id="ARBA00023136"/>
    </source>
</evidence>
<dbReference type="InterPro" id="IPR050382">
    <property type="entry name" value="MFS_Na/Anion_cotransporter"/>
</dbReference>
<dbReference type="Proteomes" id="UP000297597">
    <property type="component" value="Unassembled WGS sequence"/>
</dbReference>
<reference evidence="8 9" key="1">
    <citation type="journal article" date="2018" name="Environ. Microbiol.">
        <title>Novel energy conservation strategies and behaviour of Pelotomaculum schinkii driving syntrophic propionate catabolism.</title>
        <authorList>
            <person name="Hidalgo-Ahumada C.A.P."/>
            <person name="Nobu M.K."/>
            <person name="Narihiro T."/>
            <person name="Tamaki H."/>
            <person name="Liu W.T."/>
            <person name="Kamagata Y."/>
            <person name="Stams A.J.M."/>
            <person name="Imachi H."/>
            <person name="Sousa D.Z."/>
        </authorList>
    </citation>
    <scope>NUCLEOTIDE SEQUENCE [LARGE SCALE GENOMIC DNA]</scope>
    <source>
        <strain evidence="8 9">MGP</strain>
    </source>
</reference>
<keyword evidence="9" id="KW-1185">Reference proteome</keyword>
<accession>A0A4Y7RJ88</accession>
<evidence type="ECO:0000256" key="2">
    <source>
        <dbReference type="ARBA" id="ARBA00022448"/>
    </source>
</evidence>
<evidence type="ECO:0000256" key="1">
    <source>
        <dbReference type="ARBA" id="ARBA00004651"/>
    </source>
</evidence>
<dbReference type="CDD" id="cd17319">
    <property type="entry name" value="MFS_ExuT_GudP_like"/>
    <property type="match status" value="1"/>
</dbReference>
<keyword evidence="2" id="KW-0813">Transport</keyword>
<proteinExistence type="predicted"/>
<feature type="transmembrane region" description="Helical" evidence="6">
    <location>
        <begin position="163"/>
        <end position="182"/>
    </location>
</feature>
<dbReference type="Pfam" id="PF07690">
    <property type="entry name" value="MFS_1"/>
    <property type="match status" value="1"/>
</dbReference>
<feature type="transmembrane region" description="Helical" evidence="6">
    <location>
        <begin position="228"/>
        <end position="249"/>
    </location>
</feature>
<evidence type="ECO:0000313" key="9">
    <source>
        <dbReference type="Proteomes" id="UP000297597"/>
    </source>
</evidence>
<feature type="transmembrane region" description="Helical" evidence="6">
    <location>
        <begin position="359"/>
        <end position="378"/>
    </location>
</feature>
<dbReference type="GO" id="GO:0005886">
    <property type="term" value="C:plasma membrane"/>
    <property type="evidence" value="ECO:0007669"/>
    <property type="project" value="UniProtKB-SubCell"/>
</dbReference>
<comment type="caution">
    <text evidence="8">The sequence shown here is derived from an EMBL/GenBank/DDBJ whole genome shotgun (WGS) entry which is preliminary data.</text>
</comment>
<dbReference type="PANTHER" id="PTHR11662">
    <property type="entry name" value="SOLUTE CARRIER FAMILY 17"/>
    <property type="match status" value="1"/>
</dbReference>
<evidence type="ECO:0000256" key="6">
    <source>
        <dbReference type="SAM" id="Phobius"/>
    </source>
</evidence>
<dbReference type="AlphaFoldDB" id="A0A4Y7RJ88"/>
<evidence type="ECO:0000313" key="8">
    <source>
        <dbReference type="EMBL" id="TEB08871.1"/>
    </source>
</evidence>
<protein>
    <submittedName>
        <fullName evidence="8">Putative sulfoacetate transporter SauU</fullName>
    </submittedName>
</protein>
<dbReference type="PANTHER" id="PTHR11662:SF399">
    <property type="entry name" value="FI19708P1-RELATED"/>
    <property type="match status" value="1"/>
</dbReference>
<dbReference type="InterPro" id="IPR011701">
    <property type="entry name" value="MFS"/>
</dbReference>
<feature type="transmembrane region" description="Helical" evidence="6">
    <location>
        <begin position="40"/>
        <end position="62"/>
    </location>
</feature>
<feature type="domain" description="Major facilitator superfamily (MFS) profile" evidence="7">
    <location>
        <begin position="8"/>
        <end position="414"/>
    </location>
</feature>
<dbReference type="PROSITE" id="PS50850">
    <property type="entry name" value="MFS"/>
    <property type="match status" value="1"/>
</dbReference>
<dbReference type="InterPro" id="IPR036259">
    <property type="entry name" value="MFS_trans_sf"/>
</dbReference>
<sequence length="429" mass="46906">MTNKRWTIVFLMLLSYMTMYLCRSAISISGPVLMKTYGWNATQFGLVSTAFFIGYAITMFPAGWFADRFGAGRVVVAGILFYSLFTILTPVIGVTIGLMIFVRVLVGLGQAATLPSNAALLAQWMPKKEIATAQGIVMIGTPLGIALTMPLGVLFISNFNWQTTFYVFAFVGPVWCILWWLLGRNKPELHPRVSQEEIQYIRGDQGQKEISSDAAAVTTADVFSKWSVWGASLSYFASNYLFFLFLTWLPTYFANGRGFTLVKSGYYTMVPYIVACFAYPLGGYLADWAAKRFGHNTGRKMFPFIGMVAAGIFLILGTGANSGVAALALISISEGFLSITQAGYFSMPMVFSPKHAGKIVGLYGFCGTCAGILAPLVTGMIIDHFGKYEYAMYFGALVAVAGALLLFFITVKQIEHKKAVNTKPVANVS</sequence>
<dbReference type="InterPro" id="IPR020846">
    <property type="entry name" value="MFS_dom"/>
</dbReference>
<keyword evidence="5 6" id="KW-0472">Membrane</keyword>
<dbReference type="SUPFAM" id="SSF103473">
    <property type="entry name" value="MFS general substrate transporter"/>
    <property type="match status" value="1"/>
</dbReference>
<dbReference type="Gene3D" id="1.20.1250.20">
    <property type="entry name" value="MFS general substrate transporter like domains"/>
    <property type="match status" value="2"/>
</dbReference>
<dbReference type="RefSeq" id="WP_134215845.1">
    <property type="nucleotide sequence ID" value="NZ_QFFZ01000072.1"/>
</dbReference>
<keyword evidence="3 6" id="KW-0812">Transmembrane</keyword>
<organism evidence="8 9">
    <name type="scientific">Pelotomaculum propionicicum</name>
    <dbReference type="NCBI Taxonomy" id="258475"/>
    <lineage>
        <taxon>Bacteria</taxon>
        <taxon>Bacillati</taxon>
        <taxon>Bacillota</taxon>
        <taxon>Clostridia</taxon>
        <taxon>Eubacteriales</taxon>
        <taxon>Desulfotomaculaceae</taxon>
        <taxon>Pelotomaculum</taxon>
    </lineage>
</organism>
<name>A0A4Y7RJ88_9FIRM</name>
<keyword evidence="4 6" id="KW-1133">Transmembrane helix</keyword>
<dbReference type="OrthoDB" id="6360at2"/>
<evidence type="ECO:0000259" key="7">
    <source>
        <dbReference type="PROSITE" id="PS50850"/>
    </source>
</evidence>
<feature type="transmembrane region" description="Helical" evidence="6">
    <location>
        <begin position="136"/>
        <end position="157"/>
    </location>
</feature>
<feature type="transmembrane region" description="Helical" evidence="6">
    <location>
        <begin position="74"/>
        <end position="94"/>
    </location>
</feature>
<feature type="transmembrane region" description="Helical" evidence="6">
    <location>
        <begin position="100"/>
        <end position="124"/>
    </location>
</feature>
<dbReference type="GO" id="GO:0022857">
    <property type="term" value="F:transmembrane transporter activity"/>
    <property type="evidence" value="ECO:0007669"/>
    <property type="project" value="InterPro"/>
</dbReference>
<dbReference type="EMBL" id="QFFZ01000072">
    <property type="protein sequence ID" value="TEB08871.1"/>
    <property type="molecule type" value="Genomic_DNA"/>
</dbReference>